<dbReference type="AlphaFoldDB" id="A0A8J6MGF9"/>
<organism evidence="2 3">
    <name type="scientific">Lawsonibacter faecis</name>
    <dbReference type="NCBI Taxonomy" id="2763052"/>
    <lineage>
        <taxon>Bacteria</taxon>
        <taxon>Bacillati</taxon>
        <taxon>Bacillota</taxon>
        <taxon>Clostridia</taxon>
        <taxon>Eubacteriales</taxon>
        <taxon>Oscillospiraceae</taxon>
        <taxon>Lawsonibacter</taxon>
    </lineage>
</organism>
<feature type="transmembrane region" description="Helical" evidence="1">
    <location>
        <begin position="142"/>
        <end position="159"/>
    </location>
</feature>
<protein>
    <submittedName>
        <fullName evidence="2">Rod shape-determining protein MreD</fullName>
    </submittedName>
</protein>
<dbReference type="EMBL" id="JACOPQ010000004">
    <property type="protein sequence ID" value="MBC5736758.1"/>
    <property type="molecule type" value="Genomic_DNA"/>
</dbReference>
<keyword evidence="1" id="KW-0812">Transmembrane</keyword>
<keyword evidence="1" id="KW-1133">Transmembrane helix</keyword>
<keyword evidence="1" id="KW-0472">Membrane</keyword>
<dbReference type="RefSeq" id="WP_186918856.1">
    <property type="nucleotide sequence ID" value="NZ_JACOPQ010000004.1"/>
</dbReference>
<proteinExistence type="predicted"/>
<comment type="caution">
    <text evidence="2">The sequence shown here is derived from an EMBL/GenBank/DDBJ whole genome shotgun (WGS) entry which is preliminary data.</text>
</comment>
<gene>
    <name evidence="2" type="ORF">H8S62_07005</name>
</gene>
<reference evidence="2" key="1">
    <citation type="submission" date="2020-08" db="EMBL/GenBank/DDBJ databases">
        <title>Genome public.</title>
        <authorList>
            <person name="Liu C."/>
            <person name="Sun Q."/>
        </authorList>
    </citation>
    <scope>NUCLEOTIDE SEQUENCE</scope>
    <source>
        <strain evidence="2">NSJ-52</strain>
    </source>
</reference>
<dbReference type="Proteomes" id="UP000607645">
    <property type="component" value="Unassembled WGS sequence"/>
</dbReference>
<feature type="transmembrane region" description="Helical" evidence="1">
    <location>
        <begin position="70"/>
        <end position="93"/>
    </location>
</feature>
<feature type="transmembrane region" description="Helical" evidence="1">
    <location>
        <begin position="6"/>
        <end position="28"/>
    </location>
</feature>
<sequence>MTRRDFLTKWFIYALALLPVWFLEVYVLSRLKFFGVSPMLLPVAAVTVAVLEGSAAGGAFGLAVGVICDAVYHTNGAMTLGMTLLGAGTGIIAQYGVRQSLAGCLACSAGALVIIDLCRVVWRLAAGVAPLQVLLGVALPEVLYSLVLVPLVYLVFRWVHNRTQFATLF</sequence>
<name>A0A8J6MGF9_9FIRM</name>
<evidence type="ECO:0000256" key="1">
    <source>
        <dbReference type="SAM" id="Phobius"/>
    </source>
</evidence>
<evidence type="ECO:0000313" key="2">
    <source>
        <dbReference type="EMBL" id="MBC5736758.1"/>
    </source>
</evidence>
<feature type="transmembrane region" description="Helical" evidence="1">
    <location>
        <begin position="40"/>
        <end position="64"/>
    </location>
</feature>
<feature type="transmembrane region" description="Helical" evidence="1">
    <location>
        <begin position="100"/>
        <end position="122"/>
    </location>
</feature>
<evidence type="ECO:0000313" key="3">
    <source>
        <dbReference type="Proteomes" id="UP000607645"/>
    </source>
</evidence>
<keyword evidence="3" id="KW-1185">Reference proteome</keyword>
<accession>A0A8J6MGF9</accession>